<evidence type="ECO:0000313" key="3">
    <source>
        <dbReference type="Proteomes" id="UP000679725"/>
    </source>
</evidence>
<dbReference type="InterPro" id="IPR030373">
    <property type="entry name" value="PABS_CS"/>
</dbReference>
<dbReference type="RefSeq" id="WP_215234721.1">
    <property type="nucleotide sequence ID" value="NZ_CAJRAU010000004.1"/>
</dbReference>
<name>A0ABN7RAW1_9BACT</name>
<proteinExistence type="predicted"/>
<dbReference type="Proteomes" id="UP000679725">
    <property type="component" value="Unassembled WGS sequence"/>
</dbReference>
<keyword evidence="2" id="KW-0808">Transferase</keyword>
<dbReference type="PROSITE" id="PS01330">
    <property type="entry name" value="PABS_1"/>
    <property type="match status" value="1"/>
</dbReference>
<reference evidence="2 3" key="1">
    <citation type="submission" date="2021-04" db="EMBL/GenBank/DDBJ databases">
        <authorList>
            <person name="Rodrigo-Torres L."/>
            <person name="Arahal R. D."/>
            <person name="Lucena T."/>
        </authorList>
    </citation>
    <scope>NUCLEOTIDE SEQUENCE [LARGE SCALE GENOMIC DNA]</scope>
    <source>
        <strain evidence="2 3">CECT 9623</strain>
    </source>
</reference>
<feature type="domain" description="Methyltransferase" evidence="1">
    <location>
        <begin position="41"/>
        <end position="136"/>
    </location>
</feature>
<dbReference type="EC" id="2.1.1.163" evidence="2"/>
<dbReference type="Pfam" id="PF13649">
    <property type="entry name" value="Methyltransf_25"/>
    <property type="match status" value="1"/>
</dbReference>
<dbReference type="Gene3D" id="3.40.50.150">
    <property type="entry name" value="Vaccinia Virus protein VP39"/>
    <property type="match status" value="1"/>
</dbReference>
<dbReference type="CDD" id="cd02440">
    <property type="entry name" value="AdoMet_MTases"/>
    <property type="match status" value="1"/>
</dbReference>
<dbReference type="InterPro" id="IPR029063">
    <property type="entry name" value="SAM-dependent_MTases_sf"/>
</dbReference>
<sequence length="209" mass="24242">MKNNYDSVAWFYDFLGGIVFQGALMRSQKSLISFIHAPARVLIVGGGTGRILEEVAKLQPGGLTIVYVEISEKMLEKSRKRNCGNNKVTFLLMPIDYYNTEEEFDVVLTPFLFDNFSQERAAQVFRILDKLLVSKGIWLVADFRLENEKPTDWRNRLLKSMYAFFNIFLKIEAKNLPDTASLLKTAGYRQVFLEFHFNRFIYSQVLEKP</sequence>
<dbReference type="GO" id="GO:0043770">
    <property type="term" value="F:demethylmenaquinone methyltransferase activity"/>
    <property type="evidence" value="ECO:0007669"/>
    <property type="project" value="UniProtKB-EC"/>
</dbReference>
<dbReference type="InterPro" id="IPR041698">
    <property type="entry name" value="Methyltransf_25"/>
</dbReference>
<dbReference type="GO" id="GO:0032259">
    <property type="term" value="P:methylation"/>
    <property type="evidence" value="ECO:0007669"/>
    <property type="project" value="UniProtKB-KW"/>
</dbReference>
<gene>
    <name evidence="2" type="primary">COQ5_1</name>
    <name evidence="2" type="ORF">DYBT9623_03414</name>
</gene>
<keyword evidence="2" id="KW-0489">Methyltransferase</keyword>
<accession>A0ABN7RAW1</accession>
<keyword evidence="3" id="KW-1185">Reference proteome</keyword>
<dbReference type="SUPFAM" id="SSF53335">
    <property type="entry name" value="S-adenosyl-L-methionine-dependent methyltransferases"/>
    <property type="match status" value="1"/>
</dbReference>
<comment type="caution">
    <text evidence="2">The sequence shown here is derived from an EMBL/GenBank/DDBJ whole genome shotgun (WGS) entry which is preliminary data.</text>
</comment>
<organism evidence="2 3">
    <name type="scientific">Dyadobacter linearis</name>
    <dbReference type="NCBI Taxonomy" id="2823330"/>
    <lineage>
        <taxon>Bacteria</taxon>
        <taxon>Pseudomonadati</taxon>
        <taxon>Bacteroidota</taxon>
        <taxon>Cytophagia</taxon>
        <taxon>Cytophagales</taxon>
        <taxon>Spirosomataceae</taxon>
        <taxon>Dyadobacter</taxon>
    </lineage>
</organism>
<protein>
    <submittedName>
        <fullName evidence="2">2-methoxy-6-polyprenyl-1,4-benzoquinol methylase, mitochondrial</fullName>
        <ecNumber evidence="2">2.1.1.163</ecNumber>
    </submittedName>
</protein>
<evidence type="ECO:0000259" key="1">
    <source>
        <dbReference type="Pfam" id="PF13649"/>
    </source>
</evidence>
<evidence type="ECO:0000313" key="2">
    <source>
        <dbReference type="EMBL" id="CAG5071384.1"/>
    </source>
</evidence>
<dbReference type="EMBL" id="CAJRAU010000004">
    <property type="protein sequence ID" value="CAG5071384.1"/>
    <property type="molecule type" value="Genomic_DNA"/>
</dbReference>